<organism evidence="1 2">
    <name type="scientific">Pleuronectes platessa</name>
    <name type="common">European plaice</name>
    <dbReference type="NCBI Taxonomy" id="8262"/>
    <lineage>
        <taxon>Eukaryota</taxon>
        <taxon>Metazoa</taxon>
        <taxon>Chordata</taxon>
        <taxon>Craniata</taxon>
        <taxon>Vertebrata</taxon>
        <taxon>Euteleostomi</taxon>
        <taxon>Actinopterygii</taxon>
        <taxon>Neopterygii</taxon>
        <taxon>Teleostei</taxon>
        <taxon>Neoteleostei</taxon>
        <taxon>Acanthomorphata</taxon>
        <taxon>Carangaria</taxon>
        <taxon>Pleuronectiformes</taxon>
        <taxon>Pleuronectoidei</taxon>
        <taxon>Pleuronectidae</taxon>
        <taxon>Pleuronectes</taxon>
    </lineage>
</organism>
<accession>A0A9N7UV58</accession>
<dbReference type="EMBL" id="CADEAL010002002">
    <property type="protein sequence ID" value="CAB1437253.1"/>
    <property type="molecule type" value="Genomic_DNA"/>
</dbReference>
<evidence type="ECO:0000313" key="2">
    <source>
        <dbReference type="Proteomes" id="UP001153269"/>
    </source>
</evidence>
<dbReference type="AlphaFoldDB" id="A0A9N7UV58"/>
<evidence type="ECO:0000313" key="1">
    <source>
        <dbReference type="EMBL" id="CAB1437253.1"/>
    </source>
</evidence>
<protein>
    <submittedName>
        <fullName evidence="1">Uncharacterized protein</fullName>
    </submittedName>
</protein>
<comment type="caution">
    <text evidence="1">The sequence shown here is derived from an EMBL/GenBank/DDBJ whole genome shotgun (WGS) entry which is preliminary data.</text>
</comment>
<dbReference type="Proteomes" id="UP001153269">
    <property type="component" value="Unassembled WGS sequence"/>
</dbReference>
<gene>
    <name evidence="1" type="ORF">PLEPLA_LOCUS25272</name>
</gene>
<sequence>MPMSSLRGRGWLVAAAGRGTPASNPSNHPFHISLVVSSLRRQIIPSTMVNPRVPHRSAPHPLLCQDLQASQHPATPAYFFLTGK</sequence>
<proteinExistence type="predicted"/>
<keyword evidence="2" id="KW-1185">Reference proteome</keyword>
<name>A0A9N7UV58_PLEPL</name>
<reference evidence="1" key="1">
    <citation type="submission" date="2020-03" db="EMBL/GenBank/DDBJ databases">
        <authorList>
            <person name="Weist P."/>
        </authorList>
    </citation>
    <scope>NUCLEOTIDE SEQUENCE</scope>
</reference>